<sequence length="60" mass="7093">MANKPAAFRFNEDFITRLRTAAFVTGRDQKDLLEEAFLEYMDSRPELKQKVEEIIETIQK</sequence>
<proteinExistence type="predicted"/>
<keyword evidence="2" id="KW-1185">Reference proteome</keyword>
<name>A0ABT4H6L4_PAEAL</name>
<evidence type="ECO:0000313" key="2">
    <source>
        <dbReference type="Proteomes" id="UP001527181"/>
    </source>
</evidence>
<dbReference type="Proteomes" id="UP001527181">
    <property type="component" value="Unassembled WGS sequence"/>
</dbReference>
<protein>
    <submittedName>
        <fullName evidence="1">Uncharacterized protein</fullName>
    </submittedName>
</protein>
<accession>A0ABT4H6L4</accession>
<evidence type="ECO:0000313" key="1">
    <source>
        <dbReference type="EMBL" id="MCY9764262.1"/>
    </source>
</evidence>
<dbReference type="RefSeq" id="WP_005543767.1">
    <property type="nucleotide sequence ID" value="NZ_JAMDLX010000103.1"/>
</dbReference>
<gene>
    <name evidence="1" type="ORF">M5X12_27530</name>
</gene>
<organism evidence="1 2">
    <name type="scientific">Paenibacillus alvei</name>
    <name type="common">Bacillus alvei</name>
    <dbReference type="NCBI Taxonomy" id="44250"/>
    <lineage>
        <taxon>Bacteria</taxon>
        <taxon>Bacillati</taxon>
        <taxon>Bacillota</taxon>
        <taxon>Bacilli</taxon>
        <taxon>Bacillales</taxon>
        <taxon>Paenibacillaceae</taxon>
        <taxon>Paenibacillus</taxon>
    </lineage>
</organism>
<reference evidence="1 2" key="1">
    <citation type="submission" date="2022-05" db="EMBL/GenBank/DDBJ databases">
        <title>Genome Sequencing of Bee-Associated Microbes.</title>
        <authorList>
            <person name="Dunlap C."/>
        </authorList>
    </citation>
    <scope>NUCLEOTIDE SEQUENCE [LARGE SCALE GENOMIC DNA]</scope>
    <source>
        <strain evidence="1 2">NRRL B-04010</strain>
    </source>
</reference>
<comment type="caution">
    <text evidence="1">The sequence shown here is derived from an EMBL/GenBank/DDBJ whole genome shotgun (WGS) entry which is preliminary data.</text>
</comment>
<dbReference type="EMBL" id="JAMDNP010000081">
    <property type="protein sequence ID" value="MCY9764262.1"/>
    <property type="molecule type" value="Genomic_DNA"/>
</dbReference>